<dbReference type="PANTHER" id="PTHR47691:SF3">
    <property type="entry name" value="HTH-TYPE TRANSCRIPTIONAL REGULATOR RV0890C-RELATED"/>
    <property type="match status" value="1"/>
</dbReference>
<dbReference type="EMBL" id="CP028905">
    <property type="protein sequence ID" value="AWB08180.1"/>
    <property type="molecule type" value="Genomic_DNA"/>
</dbReference>
<dbReference type="InterPro" id="IPR011990">
    <property type="entry name" value="TPR-like_helical_dom_sf"/>
</dbReference>
<dbReference type="Proteomes" id="UP000077405">
    <property type="component" value="Plasmid pYZ4"/>
</dbReference>
<name>A0A2R4VUQ9_9PROT</name>
<dbReference type="Gene3D" id="1.25.40.10">
    <property type="entry name" value="Tetratricopeptide repeat domain"/>
    <property type="match status" value="2"/>
</dbReference>
<dbReference type="Gene3D" id="3.40.50.300">
    <property type="entry name" value="P-loop containing nucleotide triphosphate hydrolases"/>
    <property type="match status" value="1"/>
</dbReference>
<gene>
    <name evidence="3" type="ORF">A6A40_24455</name>
</gene>
<dbReference type="InterPro" id="IPR019734">
    <property type="entry name" value="TPR_rpt"/>
</dbReference>
<sequence length="1105" mass="122674">MGERVAADDTLRVFISSPSDVRPERLVAQRIVQRLDREFAHHFRLEAVLWENEPLFATHHFQDRENIPEPHETDIVIVILWSQLGVPLPTDRFIGKVSGKVPVTGTEWEFEDALFAYRQVRRPSLLLYRKTAEVNANLNDRARLKEKLIQQDMLEEFFLRWIRQGPEAEFTAAIHTVADTVEFEERLETHLRGLLRRRLESAGGQSLPATIRWHRGSPFLGLSAFEAEHAPVFFGRARARNELRERLIRQQERGHRFLLVTGASGTGKSSLINAGLLPDLKLPGMAGNVALCRTVTVRPSMLTDGDPVVALATALMTGEGLPELRSQHWHPQLLAAALTADNADKCCLAIEQGMAAASDAAGLTGSAEARLVLVIDQFEELFTLNSLTDAGRRALAQALTALVQSKSIWVIAVMRSDFVDRLDGVPELAALADGDSRYSLRPPDALEIGQIIRQPAREADLRYEVDQRGIGLDDVLCETAGRNPAALPLLEFMLDQLWHRRTKQGVLTYEAYHEIGGLEGAIGRHADTVVGTLPDAARSALPNLLRALVTVRADAAGTVTSHPAPLSRFPEGSPYRALIDALTAPEARLLEVEDAGDGLQIRLVHEALLTHWPLARDRMDRDRQDLQVRARLESAERLWRAAGVRDRDSRLLKPGLPLSEAEDLLARRRDDLTQGTVDFVAASLAAGRKSERNKALAVVCFAALAFVATVLAAVSYEKYLEATAAEERAQASLTLVSDVADMSVVELGERLRMLTTMPVEARTHIEKLSQEMLNRLTASGDRSDRVTLLQGRLLNSMAQTLVTVGKLDIAEEKAKGALASLKPLLEQPDPPPSAFLAMAISNDLLGDAMRARGDKVGALVHYEASSALRERLFAIDQSDQKASVALSMSYIRNGNIYSDRQQWDHAEAAFSRALTLRKALLERYPDDIEVASGLSLAFNKVGNILFKKNMVQESIDHFKKSLEVSESYASRQPNQLRLWNDLAHSHENLGNSYLTESDPHQAKSHFEDCQDLRSKMVEKDQKNIIAKHDLAVCLAGLAKANWILERKEEAIKQIGVAKTLMELSVNTSPNNMKWHQENNSINNMMENIFIIQPDSYNSPSDLSKP</sequence>
<evidence type="ECO:0000313" key="3">
    <source>
        <dbReference type="EMBL" id="AWB08180.1"/>
    </source>
</evidence>
<evidence type="ECO:0000259" key="2">
    <source>
        <dbReference type="Pfam" id="PF20703"/>
    </source>
</evidence>
<proteinExistence type="predicted"/>
<dbReference type="AlphaFoldDB" id="A0A2R4VUQ9"/>
<reference evidence="3 4" key="1">
    <citation type="submission" date="2018-04" db="EMBL/GenBank/DDBJ databases">
        <title>Complete genome sequence of the nitrogen-fixing bacterium Azospirillum humicireducens type strain SgZ-5.</title>
        <authorList>
            <person name="Yu Z."/>
        </authorList>
    </citation>
    <scope>NUCLEOTIDE SEQUENCE [LARGE SCALE GENOMIC DNA]</scope>
    <source>
        <strain evidence="3 4">SgZ-5</strain>
        <plasmid evidence="3 4">pYZ4</plasmid>
    </source>
</reference>
<dbReference type="PROSITE" id="PS50005">
    <property type="entry name" value="TPR"/>
    <property type="match status" value="2"/>
</dbReference>
<dbReference type="Pfam" id="PF20703">
    <property type="entry name" value="nSTAND1"/>
    <property type="match status" value="1"/>
</dbReference>
<accession>A0A2R4VUQ9</accession>
<dbReference type="KEGG" id="ahu:A6A40_24455"/>
<geneLocation type="plasmid" evidence="3 4">
    <name>pYZ4</name>
</geneLocation>
<keyword evidence="1" id="KW-0802">TPR repeat</keyword>
<feature type="domain" description="Novel STAND NTPase 1" evidence="2">
    <location>
        <begin position="218"/>
        <end position="643"/>
    </location>
</feature>
<dbReference type="SMART" id="SM00028">
    <property type="entry name" value="TPR"/>
    <property type="match status" value="3"/>
</dbReference>
<dbReference type="SUPFAM" id="SSF48452">
    <property type="entry name" value="TPR-like"/>
    <property type="match status" value="1"/>
</dbReference>
<feature type="repeat" description="TPR" evidence="1">
    <location>
        <begin position="935"/>
        <end position="968"/>
    </location>
</feature>
<protein>
    <recommendedName>
        <fullName evidence="2">Novel STAND NTPase 1 domain-containing protein</fullName>
    </recommendedName>
</protein>
<organism evidence="3 4">
    <name type="scientific">Azospirillum humicireducens</name>
    <dbReference type="NCBI Taxonomy" id="1226968"/>
    <lineage>
        <taxon>Bacteria</taxon>
        <taxon>Pseudomonadati</taxon>
        <taxon>Pseudomonadota</taxon>
        <taxon>Alphaproteobacteria</taxon>
        <taxon>Rhodospirillales</taxon>
        <taxon>Azospirillaceae</taxon>
        <taxon>Azospirillum</taxon>
    </lineage>
</organism>
<keyword evidence="3" id="KW-0614">Plasmid</keyword>
<dbReference type="SUPFAM" id="SSF52540">
    <property type="entry name" value="P-loop containing nucleoside triphosphate hydrolases"/>
    <property type="match status" value="1"/>
</dbReference>
<evidence type="ECO:0000313" key="4">
    <source>
        <dbReference type="Proteomes" id="UP000077405"/>
    </source>
</evidence>
<dbReference type="PANTHER" id="PTHR47691">
    <property type="entry name" value="REGULATOR-RELATED"/>
    <property type="match status" value="1"/>
</dbReference>
<dbReference type="InterPro" id="IPR049052">
    <property type="entry name" value="nSTAND1"/>
</dbReference>
<dbReference type="InterPro" id="IPR027417">
    <property type="entry name" value="P-loop_NTPase"/>
</dbReference>
<evidence type="ECO:0000256" key="1">
    <source>
        <dbReference type="PROSITE-ProRule" id="PRU00339"/>
    </source>
</evidence>
<feature type="repeat" description="TPR" evidence="1">
    <location>
        <begin position="887"/>
        <end position="920"/>
    </location>
</feature>
<keyword evidence="4" id="KW-1185">Reference proteome</keyword>